<dbReference type="Proteomes" id="UP000235828">
    <property type="component" value="Chromosome A"/>
</dbReference>
<keyword evidence="1" id="KW-0812">Transmembrane</keyword>
<dbReference type="Gene3D" id="3.40.50.410">
    <property type="entry name" value="von Willebrand factor, type A domain"/>
    <property type="match status" value="2"/>
</dbReference>
<dbReference type="SUPFAM" id="SSF53300">
    <property type="entry name" value="vWA-like"/>
    <property type="match status" value="1"/>
</dbReference>
<reference evidence="2 3" key="1">
    <citation type="submission" date="2017-10" db="EMBL/GenBank/DDBJ databases">
        <authorList>
            <person name="Banno H."/>
            <person name="Chua N.-H."/>
        </authorList>
    </citation>
    <scope>NUCLEOTIDE SEQUENCE [LARGE SCALE GENOMIC DNA]</scope>
    <source>
        <strain evidence="2">Vibrio tapetis CECT4600</strain>
    </source>
</reference>
<keyword evidence="1" id="KW-1133">Transmembrane helix</keyword>
<dbReference type="EMBL" id="LT960611">
    <property type="protein sequence ID" value="SON49789.1"/>
    <property type="molecule type" value="Genomic_DNA"/>
</dbReference>
<dbReference type="OrthoDB" id="5670502at2"/>
<protein>
    <submittedName>
        <fullName evidence="2">Uncharacterized protein</fullName>
    </submittedName>
</protein>
<dbReference type="RefSeq" id="WP_102522399.1">
    <property type="nucleotide sequence ID" value="NZ_LT960611.1"/>
</dbReference>
<feature type="transmembrane region" description="Helical" evidence="1">
    <location>
        <begin position="12"/>
        <end position="29"/>
    </location>
</feature>
<organism evidence="2 3">
    <name type="scientific">Vibrio tapetis subsp. tapetis</name>
    <dbReference type="NCBI Taxonomy" id="1671868"/>
    <lineage>
        <taxon>Bacteria</taxon>
        <taxon>Pseudomonadati</taxon>
        <taxon>Pseudomonadota</taxon>
        <taxon>Gammaproteobacteria</taxon>
        <taxon>Vibrionales</taxon>
        <taxon>Vibrionaceae</taxon>
        <taxon>Vibrio</taxon>
    </lineage>
</organism>
<name>A0A2N8ZD04_9VIBR</name>
<keyword evidence="3" id="KW-1185">Reference proteome</keyword>
<proteinExistence type="predicted"/>
<evidence type="ECO:0000313" key="2">
    <source>
        <dbReference type="EMBL" id="SON49789.1"/>
    </source>
</evidence>
<dbReference type="KEGG" id="vta:A1810"/>
<evidence type="ECO:0000256" key="1">
    <source>
        <dbReference type="SAM" id="Phobius"/>
    </source>
</evidence>
<gene>
    <name evidence="2" type="ORF">VTAP4600_A1810</name>
</gene>
<accession>A0A2N8ZD04</accession>
<dbReference type="AlphaFoldDB" id="A0A2N8ZD04"/>
<evidence type="ECO:0000313" key="3">
    <source>
        <dbReference type="Proteomes" id="UP000235828"/>
    </source>
</evidence>
<keyword evidence="1" id="KW-0472">Membrane</keyword>
<dbReference type="InterPro" id="IPR036465">
    <property type="entry name" value="vWFA_dom_sf"/>
</dbReference>
<sequence length="579" mass="66740">MKKNSQTGAAAIYFVFILIAITGMAALSIEGGRYISSKARLGDGLEAASIAVSTQDNVRDKHFKSQPAEDLARNWLSHYITDAKNITVGVKRSVKEDFYNISHTKKTELGYFRYELNANTTHESWFKFSELPSFDKKVNVANTGVAGRMLAQGGGDFVFVADFSESMDDDDEPNGKDNDFEKFDNMRAVIKALTTKIYDSDTQSTFGFIPFAKRIVIKRNNRFYCVSTLKSPANSDFEYIRGGGRFYSKNYDYFDFSNLMRTVYKDKNGEGKGKIEREKMFNRYGFTDQQKSIARNYVRWLTEYDDKDDDCDEDDDYDRNDKSWGKCSKMPFRIGNNTHIDYNTIYNHIDVARTAREISIEKEPMFYAPMPYDKKRNNFDLYDDDDDDEIAFERYCGDDDLEFYNIERRGFENKNELNDHFLAPIRNMDDEDGGTDMYQGLLAAPHQFYGSTAKNRYIIVLSDGGENNTMFSELVNHGMCDNIRKALQRKSNQTHHDAKLIYVKFPASSHDYGTNGKTEAAYQQCFDHTIEFTYERKSHLLKGDEIDSKAVDEVVKKLLDLIARSSTHDNNYNFNRNKG</sequence>